<name>A0A9D4DKJ5_DREPO</name>
<accession>A0A9D4DKJ5</accession>
<sequence>MQEPLLTFLSALFKVPKYKFFQRSAHDIDELIQPLKDELQEEAEDQVLYGPLPTQAYHTPQEYTETWLRDHKSTKLHCLF</sequence>
<dbReference type="Proteomes" id="UP000828390">
    <property type="component" value="Unassembled WGS sequence"/>
</dbReference>
<keyword evidence="2" id="KW-1185">Reference proteome</keyword>
<proteinExistence type="predicted"/>
<evidence type="ECO:0000313" key="2">
    <source>
        <dbReference type="Proteomes" id="UP000828390"/>
    </source>
</evidence>
<protein>
    <submittedName>
        <fullName evidence="1">Uncharacterized protein</fullName>
    </submittedName>
</protein>
<comment type="caution">
    <text evidence="1">The sequence shown here is derived from an EMBL/GenBank/DDBJ whole genome shotgun (WGS) entry which is preliminary data.</text>
</comment>
<dbReference type="AlphaFoldDB" id="A0A9D4DKJ5"/>
<organism evidence="1 2">
    <name type="scientific">Dreissena polymorpha</name>
    <name type="common">Zebra mussel</name>
    <name type="synonym">Mytilus polymorpha</name>
    <dbReference type="NCBI Taxonomy" id="45954"/>
    <lineage>
        <taxon>Eukaryota</taxon>
        <taxon>Metazoa</taxon>
        <taxon>Spiralia</taxon>
        <taxon>Lophotrochozoa</taxon>
        <taxon>Mollusca</taxon>
        <taxon>Bivalvia</taxon>
        <taxon>Autobranchia</taxon>
        <taxon>Heteroconchia</taxon>
        <taxon>Euheterodonta</taxon>
        <taxon>Imparidentia</taxon>
        <taxon>Neoheterodontei</taxon>
        <taxon>Myida</taxon>
        <taxon>Dreissenoidea</taxon>
        <taxon>Dreissenidae</taxon>
        <taxon>Dreissena</taxon>
    </lineage>
</organism>
<dbReference type="EMBL" id="JAIWYP010000010">
    <property type="protein sequence ID" value="KAH3750921.1"/>
    <property type="molecule type" value="Genomic_DNA"/>
</dbReference>
<reference evidence="1" key="1">
    <citation type="journal article" date="2019" name="bioRxiv">
        <title>The Genome of the Zebra Mussel, Dreissena polymorpha: A Resource for Invasive Species Research.</title>
        <authorList>
            <person name="McCartney M.A."/>
            <person name="Auch B."/>
            <person name="Kono T."/>
            <person name="Mallez S."/>
            <person name="Zhang Y."/>
            <person name="Obille A."/>
            <person name="Becker A."/>
            <person name="Abrahante J.E."/>
            <person name="Garbe J."/>
            <person name="Badalamenti J.P."/>
            <person name="Herman A."/>
            <person name="Mangelson H."/>
            <person name="Liachko I."/>
            <person name="Sullivan S."/>
            <person name="Sone E.D."/>
            <person name="Koren S."/>
            <person name="Silverstein K.A.T."/>
            <person name="Beckman K.B."/>
            <person name="Gohl D.M."/>
        </authorList>
    </citation>
    <scope>NUCLEOTIDE SEQUENCE</scope>
    <source>
        <strain evidence="1">Duluth1</strain>
        <tissue evidence="1">Whole animal</tissue>
    </source>
</reference>
<gene>
    <name evidence="1" type="ORF">DPMN_185459</name>
</gene>
<evidence type="ECO:0000313" key="1">
    <source>
        <dbReference type="EMBL" id="KAH3750921.1"/>
    </source>
</evidence>
<reference evidence="1" key="2">
    <citation type="submission" date="2020-11" db="EMBL/GenBank/DDBJ databases">
        <authorList>
            <person name="McCartney M.A."/>
            <person name="Auch B."/>
            <person name="Kono T."/>
            <person name="Mallez S."/>
            <person name="Becker A."/>
            <person name="Gohl D.M."/>
            <person name="Silverstein K.A.T."/>
            <person name="Koren S."/>
            <person name="Bechman K.B."/>
            <person name="Herman A."/>
            <person name="Abrahante J.E."/>
            <person name="Garbe J."/>
        </authorList>
    </citation>
    <scope>NUCLEOTIDE SEQUENCE</scope>
    <source>
        <strain evidence="1">Duluth1</strain>
        <tissue evidence="1">Whole animal</tissue>
    </source>
</reference>